<accession>A0A6V8KV22</accession>
<dbReference type="InterPro" id="IPR028082">
    <property type="entry name" value="Peripla_BP_I"/>
</dbReference>
<evidence type="ECO:0000313" key="2">
    <source>
        <dbReference type="Proteomes" id="UP000482960"/>
    </source>
</evidence>
<evidence type="ECO:0000313" key="1">
    <source>
        <dbReference type="EMBL" id="GFJ88932.1"/>
    </source>
</evidence>
<dbReference type="SUPFAM" id="SSF53822">
    <property type="entry name" value="Periplasmic binding protein-like I"/>
    <property type="match status" value="1"/>
</dbReference>
<proteinExistence type="predicted"/>
<protein>
    <submittedName>
        <fullName evidence="1">Uncharacterized protein</fullName>
    </submittedName>
</protein>
<reference evidence="1 2" key="2">
    <citation type="submission" date="2020-03" db="EMBL/GenBank/DDBJ databases">
        <authorList>
            <person name="Ichikawa N."/>
            <person name="Kimura A."/>
            <person name="Kitahashi Y."/>
            <person name="Uohara A."/>
        </authorList>
    </citation>
    <scope>NUCLEOTIDE SEQUENCE [LARGE SCALE GENOMIC DNA]</scope>
    <source>
        <strain evidence="1 2">NBRC 108638</strain>
    </source>
</reference>
<keyword evidence="2" id="KW-1185">Reference proteome</keyword>
<dbReference type="AlphaFoldDB" id="A0A6V8KV22"/>
<dbReference type="Proteomes" id="UP000482960">
    <property type="component" value="Unassembled WGS sequence"/>
</dbReference>
<reference evidence="1 2" key="1">
    <citation type="submission" date="2020-03" db="EMBL/GenBank/DDBJ databases">
        <title>Whole genome shotgun sequence of Phytohabitans rumicis NBRC 108638.</title>
        <authorList>
            <person name="Komaki H."/>
            <person name="Tamura T."/>
        </authorList>
    </citation>
    <scope>NUCLEOTIDE SEQUENCE [LARGE SCALE GENOMIC DNA]</scope>
    <source>
        <strain evidence="1 2">NBRC 108638</strain>
    </source>
</reference>
<gene>
    <name evidence="1" type="ORF">Prum_025740</name>
</gene>
<comment type="caution">
    <text evidence="1">The sequence shown here is derived from an EMBL/GenBank/DDBJ whole genome shotgun (WGS) entry which is preliminary data.</text>
</comment>
<sequence>MGAVAAVRDTGVAVTGFDDTPVARVLGLTSVAQPLAEAAARCVALLAGVLDGVPRRNPYSSNPPS</sequence>
<organism evidence="1 2">
    <name type="scientific">Phytohabitans rumicis</name>
    <dbReference type="NCBI Taxonomy" id="1076125"/>
    <lineage>
        <taxon>Bacteria</taxon>
        <taxon>Bacillati</taxon>
        <taxon>Actinomycetota</taxon>
        <taxon>Actinomycetes</taxon>
        <taxon>Micromonosporales</taxon>
        <taxon>Micromonosporaceae</taxon>
    </lineage>
</organism>
<dbReference type="EMBL" id="BLPG01000001">
    <property type="protein sequence ID" value="GFJ88932.1"/>
    <property type="molecule type" value="Genomic_DNA"/>
</dbReference>
<dbReference type="Gene3D" id="3.40.50.2300">
    <property type="match status" value="2"/>
</dbReference>
<name>A0A6V8KV22_9ACTN</name>